<sequence length="292" mass="31173">MRLACADYTWPAVDHRAALDLIARLGFAGVDVGLFAGGSHLRPEHLATIGVERLAGQVRERVETRGLVVADVFVQLADDFARYAPSHPDEGVRAEAVRLLEPALDFAAAVGSGGVTVLPGIAHPDEPWHESINRAAGTLGAMLRAAEARGLRLSVEPHVESIIDTPGRTAALVAACPGLGLTIDYAHFVCAGATEDDIEPLLPHVRHVQARGGAPGLLQASAAENTIDWARMVRALTHVGYDGWLTTEYVWASWRDCDKVDNLTETVCLRDRLRAALSACQDDTSTPAAGTR</sequence>
<dbReference type="RefSeq" id="WP_203714990.1">
    <property type="nucleotide sequence ID" value="NZ_BONE01000031.1"/>
</dbReference>
<dbReference type="Gene3D" id="3.20.20.150">
    <property type="entry name" value="Divalent-metal-dependent TIM barrel enzymes"/>
    <property type="match status" value="1"/>
</dbReference>
<dbReference type="Proteomes" id="UP000604117">
    <property type="component" value="Unassembled WGS sequence"/>
</dbReference>
<feature type="domain" description="Xylose isomerase-like TIM barrel" evidence="1">
    <location>
        <begin position="19"/>
        <end position="253"/>
    </location>
</feature>
<dbReference type="InterPro" id="IPR036237">
    <property type="entry name" value="Xyl_isomerase-like_sf"/>
</dbReference>
<dbReference type="SUPFAM" id="SSF51658">
    <property type="entry name" value="Xylose isomerase-like"/>
    <property type="match status" value="1"/>
</dbReference>
<dbReference type="PANTHER" id="PTHR12110">
    <property type="entry name" value="HYDROXYPYRUVATE ISOMERASE"/>
    <property type="match status" value="1"/>
</dbReference>
<keyword evidence="3" id="KW-1185">Reference proteome</keyword>
<evidence type="ECO:0000313" key="2">
    <source>
        <dbReference type="EMBL" id="GIF74432.1"/>
    </source>
</evidence>
<proteinExistence type="predicted"/>
<evidence type="ECO:0000259" key="1">
    <source>
        <dbReference type="Pfam" id="PF01261"/>
    </source>
</evidence>
<dbReference type="PANTHER" id="PTHR12110:SF53">
    <property type="entry name" value="BLR5974 PROTEIN"/>
    <property type="match status" value="1"/>
</dbReference>
<dbReference type="EMBL" id="BONE01000031">
    <property type="protein sequence ID" value="GIF74432.1"/>
    <property type="molecule type" value="Genomic_DNA"/>
</dbReference>
<accession>A0ABQ4CT09</accession>
<name>A0ABQ4CT09_9ACTN</name>
<organism evidence="2 3">
    <name type="scientific">Asanoa siamensis</name>
    <dbReference type="NCBI Taxonomy" id="926357"/>
    <lineage>
        <taxon>Bacteria</taxon>
        <taxon>Bacillati</taxon>
        <taxon>Actinomycetota</taxon>
        <taxon>Actinomycetes</taxon>
        <taxon>Micromonosporales</taxon>
        <taxon>Micromonosporaceae</taxon>
        <taxon>Asanoa</taxon>
    </lineage>
</organism>
<dbReference type="InterPro" id="IPR050312">
    <property type="entry name" value="IolE/XylAMocC-like"/>
</dbReference>
<protein>
    <recommendedName>
        <fullName evidence="1">Xylose isomerase-like TIM barrel domain-containing protein</fullName>
    </recommendedName>
</protein>
<comment type="caution">
    <text evidence="2">The sequence shown here is derived from an EMBL/GenBank/DDBJ whole genome shotgun (WGS) entry which is preliminary data.</text>
</comment>
<evidence type="ECO:0000313" key="3">
    <source>
        <dbReference type="Proteomes" id="UP000604117"/>
    </source>
</evidence>
<reference evidence="2 3" key="1">
    <citation type="submission" date="2021-01" db="EMBL/GenBank/DDBJ databases">
        <title>Whole genome shotgun sequence of Asanoa siamensis NBRC 107932.</title>
        <authorList>
            <person name="Komaki H."/>
            <person name="Tamura T."/>
        </authorList>
    </citation>
    <scope>NUCLEOTIDE SEQUENCE [LARGE SCALE GENOMIC DNA]</scope>
    <source>
        <strain evidence="2 3">NBRC 107932</strain>
    </source>
</reference>
<dbReference type="Pfam" id="PF01261">
    <property type="entry name" value="AP_endonuc_2"/>
    <property type="match status" value="1"/>
</dbReference>
<gene>
    <name evidence="2" type="ORF">Asi02nite_39500</name>
</gene>
<dbReference type="InterPro" id="IPR013022">
    <property type="entry name" value="Xyl_isomerase-like_TIM-brl"/>
</dbReference>